<comment type="caution">
    <text evidence="2">The sequence shown here is derived from an EMBL/GenBank/DDBJ whole genome shotgun (WGS) entry which is preliminary data.</text>
</comment>
<sequence length="397" mass="42538">MSHVASPLRPALGGIAPFPTGSRSIVPSRPFASVEVHARPRAVIDDWSALAAAAGSPYQSPGWVLPWIETVGAASGVTPFVVVARDADGRAVALLPLGLHRRGGLTVASFLGAKDSNFNMGLFAPGPSWTADAIRALLLDSAAGESGIDLFALRNQPLAWEGTANPLAALPQQPSPSFAYKATLEPDADAFLRGRLSRDTRKKVRQKLNRLRALGPVSLAEARTRGEAADLLDAFTTQRRLRNVASGIPTDELAGLRGFLDRTVGADGPVTLYGLRCGDRIVATLAGTRAQNRFCGMLTSFDADPEIARTSPGELLLSEVIKVHCAAGYTTFDLGVGEARYKESYCPEVEPLFDSLVGVTPRGRAFAWAEAGRLHVKRTIKQSSWAWPLAQRLRRLR</sequence>
<dbReference type="Gene3D" id="3.40.630.30">
    <property type="match status" value="1"/>
</dbReference>
<proteinExistence type="predicted"/>
<protein>
    <submittedName>
        <fullName evidence="2">GNAT family N-acetyltransferase</fullName>
    </submittedName>
</protein>
<feature type="domain" description="BioF2-like acetyltransferase" evidence="1">
    <location>
        <begin position="198"/>
        <end position="343"/>
    </location>
</feature>
<name>A0A4Q2UAB8_9HYPH</name>
<keyword evidence="3" id="KW-1185">Reference proteome</keyword>
<dbReference type="InterPro" id="IPR016181">
    <property type="entry name" value="Acyl_CoA_acyltransferase"/>
</dbReference>
<dbReference type="EMBL" id="QYBB01000004">
    <property type="protein sequence ID" value="RYC32908.1"/>
    <property type="molecule type" value="Genomic_DNA"/>
</dbReference>
<organism evidence="2 3">
    <name type="scientific">Lichenibacterium minor</name>
    <dbReference type="NCBI Taxonomy" id="2316528"/>
    <lineage>
        <taxon>Bacteria</taxon>
        <taxon>Pseudomonadati</taxon>
        <taxon>Pseudomonadota</taxon>
        <taxon>Alphaproteobacteria</taxon>
        <taxon>Hyphomicrobiales</taxon>
        <taxon>Lichenihabitantaceae</taxon>
        <taxon>Lichenibacterium</taxon>
    </lineage>
</organism>
<dbReference type="RefSeq" id="WP_129224305.1">
    <property type="nucleotide sequence ID" value="NZ_QYBB01000004.1"/>
</dbReference>
<dbReference type="GO" id="GO:0016740">
    <property type="term" value="F:transferase activity"/>
    <property type="evidence" value="ECO:0007669"/>
    <property type="project" value="UniProtKB-KW"/>
</dbReference>
<gene>
    <name evidence="2" type="ORF">D3273_05435</name>
</gene>
<evidence type="ECO:0000313" key="3">
    <source>
        <dbReference type="Proteomes" id="UP000290759"/>
    </source>
</evidence>
<dbReference type="AlphaFoldDB" id="A0A4Q2UAB8"/>
<keyword evidence="2" id="KW-0808">Transferase</keyword>
<dbReference type="InterPro" id="IPR038740">
    <property type="entry name" value="BioF2-like_GNAT_dom"/>
</dbReference>
<reference evidence="2 3" key="2">
    <citation type="submission" date="2019-02" db="EMBL/GenBank/DDBJ databases">
        <title>'Lichenibacterium ramalinii' gen. nov. sp. nov., 'Lichenibacterium minor' gen. nov. sp. nov.</title>
        <authorList>
            <person name="Pankratov T."/>
        </authorList>
    </citation>
    <scope>NUCLEOTIDE SEQUENCE [LARGE SCALE GENOMIC DNA]</scope>
    <source>
        <strain evidence="2 3">RmlP026</strain>
    </source>
</reference>
<dbReference type="OrthoDB" id="8193702at2"/>
<dbReference type="Pfam" id="PF13480">
    <property type="entry name" value="Acetyltransf_6"/>
    <property type="match status" value="1"/>
</dbReference>
<reference evidence="2 3" key="1">
    <citation type="submission" date="2018-12" db="EMBL/GenBank/DDBJ databases">
        <authorList>
            <person name="Grouzdev D.S."/>
            <person name="Krutkina M.S."/>
        </authorList>
    </citation>
    <scope>NUCLEOTIDE SEQUENCE [LARGE SCALE GENOMIC DNA]</scope>
    <source>
        <strain evidence="2 3">RmlP026</strain>
    </source>
</reference>
<evidence type="ECO:0000313" key="2">
    <source>
        <dbReference type="EMBL" id="RYC32908.1"/>
    </source>
</evidence>
<evidence type="ECO:0000259" key="1">
    <source>
        <dbReference type="Pfam" id="PF13480"/>
    </source>
</evidence>
<accession>A0A4Q2UAB8</accession>
<dbReference type="SUPFAM" id="SSF55729">
    <property type="entry name" value="Acyl-CoA N-acyltransferases (Nat)"/>
    <property type="match status" value="1"/>
</dbReference>
<dbReference type="Proteomes" id="UP000290759">
    <property type="component" value="Unassembled WGS sequence"/>
</dbReference>